<dbReference type="OrthoDB" id="1923006at2759"/>
<evidence type="ECO:0000256" key="2">
    <source>
        <dbReference type="SAM" id="MobiDB-lite"/>
    </source>
</evidence>
<dbReference type="GO" id="GO:0005092">
    <property type="term" value="F:GDP-dissociation inhibitor activity"/>
    <property type="evidence" value="ECO:0007669"/>
    <property type="project" value="InterPro"/>
</dbReference>
<reference evidence="4" key="1">
    <citation type="submission" date="2017-02" db="EMBL/GenBank/DDBJ databases">
        <authorList>
            <person name="Tafer H."/>
            <person name="Lopandic K."/>
        </authorList>
    </citation>
    <scope>NUCLEOTIDE SEQUENCE [LARGE SCALE GENOMIC DNA]</scope>
    <source>
        <strain evidence="4">CBS 366.77</strain>
    </source>
</reference>
<dbReference type="GO" id="GO:0007264">
    <property type="term" value="P:small GTPase-mediated signal transduction"/>
    <property type="evidence" value="ECO:0007669"/>
    <property type="project" value="InterPro"/>
</dbReference>
<dbReference type="Proteomes" id="UP000266188">
    <property type="component" value="Unassembled WGS sequence"/>
</dbReference>
<comment type="caution">
    <text evidence="3">The sequence shown here is derived from an EMBL/GenBank/DDBJ whole genome shotgun (WGS) entry which is preliminary data.</text>
</comment>
<dbReference type="AlphaFoldDB" id="A0A3A2ZG42"/>
<evidence type="ECO:0000313" key="4">
    <source>
        <dbReference type="Proteomes" id="UP000266188"/>
    </source>
</evidence>
<comment type="similarity">
    <text evidence="1">Belongs to the Rab GDI family.</text>
</comment>
<organism evidence="3 4">
    <name type="scientific">Aspergillus sclerotialis</name>
    <dbReference type="NCBI Taxonomy" id="2070753"/>
    <lineage>
        <taxon>Eukaryota</taxon>
        <taxon>Fungi</taxon>
        <taxon>Dikarya</taxon>
        <taxon>Ascomycota</taxon>
        <taxon>Pezizomycotina</taxon>
        <taxon>Eurotiomycetes</taxon>
        <taxon>Eurotiomycetidae</taxon>
        <taxon>Eurotiales</taxon>
        <taxon>Aspergillaceae</taxon>
        <taxon>Aspergillus</taxon>
        <taxon>Aspergillus subgen. Polypaecilum</taxon>
    </lineage>
</organism>
<gene>
    <name evidence="3" type="ORF">PHISCL_09379</name>
</gene>
<feature type="region of interest" description="Disordered" evidence="2">
    <location>
        <begin position="21"/>
        <end position="42"/>
    </location>
</feature>
<dbReference type="PANTHER" id="PTHR11787:SF4">
    <property type="entry name" value="CHM, RAB ESCORT PROTEIN 1"/>
    <property type="match status" value="1"/>
</dbReference>
<evidence type="ECO:0000313" key="3">
    <source>
        <dbReference type="EMBL" id="RJE18284.1"/>
    </source>
</evidence>
<dbReference type="Gene3D" id="1.10.405.10">
    <property type="entry name" value="Guanine Nucleotide Dissociation Inhibitor, domain 1"/>
    <property type="match status" value="1"/>
</dbReference>
<sequence>MPIPMTLIDIAPKLEPGKSPFEDVSIYSPPGPEGDATKLSSPRSYTLSLSPQLIYSRSSLLPVLISSKVFRQLEFQAVGGWWIQKPGTGSASEGDDANSASTTLYRVPGSREDVFADKLISVKSKRTLMRFLRHISRDQQDSEESEEEDLSMPLPDYLSSKLQVPDELHDPLLSLSLSQNSPKQTPANYAVSRIKQHLASIGVFGPGFGSLIAKWGGGSEIASDSPESDDGRTRIQLSNGDTVTTKFTVGSYWDLPSQPVTSQARCHKVARSISVVSSPLESLFEITAEGAPTPAGAVVVFPGKSLGQGDDSRPVYLLIHSCDTGECPLGQSVIYGSTGLPGPQGQGLIESAVNELLKVVANPTAKVLWSLRYTQLGRDDDIVNATQAVEPNTRNIISFPPPSLDLAVDDATIDLVRAAWKAIMGEEAVDDEFMDFEDREGAYDDD</sequence>
<dbReference type="Pfam" id="PF00996">
    <property type="entry name" value="GDI"/>
    <property type="match status" value="1"/>
</dbReference>
<name>A0A3A2ZG42_9EURO</name>
<dbReference type="InterPro" id="IPR018203">
    <property type="entry name" value="GDP_dissociation_inhibitor"/>
</dbReference>
<evidence type="ECO:0008006" key="5">
    <source>
        <dbReference type="Google" id="ProtNLM"/>
    </source>
</evidence>
<dbReference type="EMBL" id="MVGC01000584">
    <property type="protein sequence ID" value="RJE18284.1"/>
    <property type="molecule type" value="Genomic_DNA"/>
</dbReference>
<dbReference type="GO" id="GO:0005634">
    <property type="term" value="C:nucleus"/>
    <property type="evidence" value="ECO:0007669"/>
    <property type="project" value="TreeGrafter"/>
</dbReference>
<protein>
    <recommendedName>
        <fullName evidence="5">Rab geranylgeranyl transferase escort protein</fullName>
    </recommendedName>
</protein>
<evidence type="ECO:0000256" key="1">
    <source>
        <dbReference type="ARBA" id="ARBA00005593"/>
    </source>
</evidence>
<accession>A0A3A2ZG42</accession>
<dbReference type="InterPro" id="IPR036188">
    <property type="entry name" value="FAD/NAD-bd_sf"/>
</dbReference>
<dbReference type="GO" id="GO:0016192">
    <property type="term" value="P:vesicle-mediated transport"/>
    <property type="evidence" value="ECO:0007669"/>
    <property type="project" value="TreeGrafter"/>
</dbReference>
<keyword evidence="4" id="KW-1185">Reference proteome</keyword>
<dbReference type="GO" id="GO:0005968">
    <property type="term" value="C:Rab-protein geranylgeranyltransferase complex"/>
    <property type="evidence" value="ECO:0007669"/>
    <property type="project" value="TreeGrafter"/>
</dbReference>
<dbReference type="STRING" id="2070753.A0A3A2ZG42"/>
<dbReference type="SUPFAM" id="SSF54373">
    <property type="entry name" value="FAD-linked reductases, C-terminal domain"/>
    <property type="match status" value="1"/>
</dbReference>
<dbReference type="PANTHER" id="PTHR11787">
    <property type="entry name" value="RAB GDP-DISSOCIATION INHIBITOR"/>
    <property type="match status" value="1"/>
</dbReference>
<proteinExistence type="inferred from homology"/>
<dbReference type="SUPFAM" id="SSF51905">
    <property type="entry name" value="FAD/NAD(P)-binding domain"/>
    <property type="match status" value="1"/>
</dbReference>
<dbReference type="GO" id="GO:0005829">
    <property type="term" value="C:cytosol"/>
    <property type="evidence" value="ECO:0007669"/>
    <property type="project" value="TreeGrafter"/>
</dbReference>